<dbReference type="WBParaSite" id="BTMF_0001494001-mRNA-1">
    <property type="protein sequence ID" value="BTMF_0001494001-mRNA-1"/>
    <property type="gene ID" value="BTMF_0001494001"/>
</dbReference>
<evidence type="ECO:0000256" key="8">
    <source>
        <dbReference type="SAM" id="MobiDB-lite"/>
    </source>
</evidence>
<dbReference type="PANTHER" id="PTHR10176:SF3">
    <property type="entry name" value="GLYCOGEN [STARCH] SYNTHASE"/>
    <property type="match status" value="1"/>
</dbReference>
<keyword evidence="5 7" id="KW-0320">Glycogen biosynthesis</keyword>
<feature type="region of interest" description="Disordered" evidence="8">
    <location>
        <begin position="45"/>
        <end position="88"/>
    </location>
</feature>
<dbReference type="GO" id="GO:0004373">
    <property type="term" value="F:alpha-1,4-glucan glucosyltransferase (UDP-glucose donor) activity"/>
    <property type="evidence" value="ECO:0007669"/>
    <property type="project" value="UniProtKB-EC"/>
</dbReference>
<evidence type="ECO:0000256" key="1">
    <source>
        <dbReference type="ARBA" id="ARBA00004964"/>
    </source>
</evidence>
<evidence type="ECO:0000313" key="11">
    <source>
        <dbReference type="WBParaSite" id="BTMF_0001494001-mRNA-1"/>
    </source>
</evidence>
<dbReference type="EC" id="2.4.1.11" evidence="7"/>
<dbReference type="EMBL" id="UZAG01019607">
    <property type="protein sequence ID" value="VDO44299.1"/>
    <property type="molecule type" value="Genomic_DNA"/>
</dbReference>
<dbReference type="AlphaFoldDB" id="A0A0R3R4K0"/>
<dbReference type="GO" id="GO:0005737">
    <property type="term" value="C:cytoplasm"/>
    <property type="evidence" value="ECO:0007669"/>
    <property type="project" value="TreeGrafter"/>
</dbReference>
<dbReference type="Proteomes" id="UP000280834">
    <property type="component" value="Unassembled WGS sequence"/>
</dbReference>
<accession>A0A0R3R4K0</accession>
<evidence type="ECO:0000256" key="6">
    <source>
        <dbReference type="ARBA" id="ARBA00047345"/>
    </source>
</evidence>
<dbReference type="UniPathway" id="UPA00164"/>
<feature type="compositionally biased region" description="Low complexity" evidence="8">
    <location>
        <begin position="49"/>
        <end position="65"/>
    </location>
</feature>
<comment type="similarity">
    <text evidence="2 7">Belongs to the glycosyltransferase 3 family.</text>
</comment>
<feature type="compositionally biased region" description="Acidic residues" evidence="8">
    <location>
        <begin position="67"/>
        <end position="78"/>
    </location>
</feature>
<dbReference type="Pfam" id="PF05693">
    <property type="entry name" value="Glycogen_syn"/>
    <property type="match status" value="1"/>
</dbReference>
<keyword evidence="10" id="KW-1185">Reference proteome</keyword>
<comment type="function">
    <text evidence="7">Transfers the glycosyl residue from UDP-Glc to the non-reducing end of alpha-1,4-glucan.</text>
</comment>
<name>A0A0R3R4K0_9BILA</name>
<evidence type="ECO:0000313" key="10">
    <source>
        <dbReference type="Proteomes" id="UP000280834"/>
    </source>
</evidence>
<protein>
    <recommendedName>
        <fullName evidence="7">Glycogen [starch] synthase</fullName>
        <ecNumber evidence="7">2.4.1.11</ecNumber>
    </recommendedName>
</protein>
<organism evidence="11">
    <name type="scientific">Brugia timori</name>
    <dbReference type="NCBI Taxonomy" id="42155"/>
    <lineage>
        <taxon>Eukaryota</taxon>
        <taxon>Metazoa</taxon>
        <taxon>Ecdysozoa</taxon>
        <taxon>Nematoda</taxon>
        <taxon>Chromadorea</taxon>
        <taxon>Rhabditida</taxon>
        <taxon>Spirurina</taxon>
        <taxon>Spiruromorpha</taxon>
        <taxon>Filarioidea</taxon>
        <taxon>Onchocercidae</taxon>
        <taxon>Brugia</taxon>
    </lineage>
</organism>
<proteinExistence type="inferred from homology"/>
<dbReference type="STRING" id="42155.A0A0R3R4K0"/>
<gene>
    <name evidence="9" type="ORF">BTMF_LOCUS12936</name>
</gene>
<keyword evidence="3 7" id="KW-0328">Glycosyltransferase</keyword>
<evidence type="ECO:0000256" key="3">
    <source>
        <dbReference type="ARBA" id="ARBA00022676"/>
    </source>
</evidence>
<keyword evidence="4 7" id="KW-0808">Transferase</keyword>
<reference evidence="11" key="1">
    <citation type="submission" date="2017-02" db="UniProtKB">
        <authorList>
            <consortium name="WormBaseParasite"/>
        </authorList>
    </citation>
    <scope>IDENTIFICATION</scope>
</reference>
<evidence type="ECO:0000256" key="5">
    <source>
        <dbReference type="ARBA" id="ARBA00023056"/>
    </source>
</evidence>
<reference evidence="9 10" key="2">
    <citation type="submission" date="2018-11" db="EMBL/GenBank/DDBJ databases">
        <authorList>
            <consortium name="Pathogen Informatics"/>
        </authorList>
    </citation>
    <scope>NUCLEOTIDE SEQUENCE [LARGE SCALE GENOMIC DNA]</scope>
</reference>
<evidence type="ECO:0000313" key="9">
    <source>
        <dbReference type="EMBL" id="VDO44299.1"/>
    </source>
</evidence>
<evidence type="ECO:0000256" key="4">
    <source>
        <dbReference type="ARBA" id="ARBA00022679"/>
    </source>
</evidence>
<evidence type="ECO:0000256" key="2">
    <source>
        <dbReference type="ARBA" id="ARBA00010686"/>
    </source>
</evidence>
<comment type="catalytic activity">
    <reaction evidence="6">
        <text>[(1-&gt;4)-alpha-D-glucosyl](n) + UDP-alpha-D-glucose = [(1-&gt;4)-alpha-D-glucosyl](n+1) + UDP + H(+)</text>
        <dbReference type="Rhea" id="RHEA:18549"/>
        <dbReference type="Rhea" id="RHEA-COMP:9584"/>
        <dbReference type="Rhea" id="RHEA-COMP:9587"/>
        <dbReference type="ChEBI" id="CHEBI:15378"/>
        <dbReference type="ChEBI" id="CHEBI:15444"/>
        <dbReference type="ChEBI" id="CHEBI:58223"/>
        <dbReference type="ChEBI" id="CHEBI:58885"/>
        <dbReference type="EC" id="2.4.1.11"/>
    </reaction>
    <physiologicalReaction direction="left-to-right" evidence="6">
        <dbReference type="Rhea" id="RHEA:18550"/>
    </physiologicalReaction>
</comment>
<dbReference type="InterPro" id="IPR008631">
    <property type="entry name" value="Glycogen_synth"/>
</dbReference>
<dbReference type="GO" id="GO:0005978">
    <property type="term" value="P:glycogen biosynthetic process"/>
    <property type="evidence" value="ECO:0007669"/>
    <property type="project" value="UniProtKB-UniPathway"/>
</dbReference>
<comment type="pathway">
    <text evidence="1 7">Glycan biosynthesis; glycogen biosynthesis.</text>
</comment>
<dbReference type="PANTHER" id="PTHR10176">
    <property type="entry name" value="GLYCOGEN SYNTHASE"/>
    <property type="match status" value="1"/>
</dbReference>
<sequence>MRNRTERLSELIDWKTLGTFYREARRKALEVTHPNFMQVIEETVKKMSRPTSAPSTPTTSRSVSPYDSDESDTAEQEAFEAKAWAEAN</sequence>
<evidence type="ECO:0000256" key="7">
    <source>
        <dbReference type="RuleBase" id="RU363104"/>
    </source>
</evidence>